<reference evidence="3" key="1">
    <citation type="submission" date="2013-10" db="EMBL/GenBank/DDBJ databases">
        <title>Genome sequencing of Onchocerca volvulus.</title>
        <authorList>
            <person name="Cotton J."/>
            <person name="Tsai J."/>
            <person name="Stanley E."/>
            <person name="Tracey A."/>
            <person name="Holroyd N."/>
            <person name="Lustigman S."/>
            <person name="Berriman M."/>
        </authorList>
    </citation>
    <scope>NUCLEOTIDE SEQUENCE</scope>
</reference>
<feature type="compositionally biased region" description="Polar residues" evidence="1">
    <location>
        <begin position="168"/>
        <end position="183"/>
    </location>
</feature>
<keyword evidence="3" id="KW-1185">Reference proteome</keyword>
<dbReference type="OMA" id="IPANQHQ"/>
<evidence type="ECO:0000313" key="2">
    <source>
        <dbReference type="EnsemblMetazoa" id="OVOC3175.1"/>
    </source>
</evidence>
<feature type="compositionally biased region" description="Polar residues" evidence="1">
    <location>
        <begin position="72"/>
        <end position="85"/>
    </location>
</feature>
<evidence type="ECO:0000313" key="3">
    <source>
        <dbReference type="Proteomes" id="UP000024404"/>
    </source>
</evidence>
<organism evidence="2 3">
    <name type="scientific">Onchocerca volvulus</name>
    <dbReference type="NCBI Taxonomy" id="6282"/>
    <lineage>
        <taxon>Eukaryota</taxon>
        <taxon>Metazoa</taxon>
        <taxon>Ecdysozoa</taxon>
        <taxon>Nematoda</taxon>
        <taxon>Chromadorea</taxon>
        <taxon>Rhabditida</taxon>
        <taxon>Spirurina</taxon>
        <taxon>Spiruromorpha</taxon>
        <taxon>Filarioidea</taxon>
        <taxon>Onchocercidae</taxon>
        <taxon>Onchocerca</taxon>
    </lineage>
</organism>
<feature type="region of interest" description="Disordered" evidence="1">
    <location>
        <begin position="72"/>
        <end position="183"/>
    </location>
</feature>
<dbReference type="EnsemblMetazoa" id="OVOC3175.1">
    <property type="protein sequence ID" value="OVOC3175.1"/>
    <property type="gene ID" value="WBGene00239984"/>
</dbReference>
<proteinExistence type="predicted"/>
<protein>
    <submittedName>
        <fullName evidence="2">Uncharacterized protein</fullName>
    </submittedName>
</protein>
<dbReference type="Proteomes" id="UP000024404">
    <property type="component" value="Unassembled WGS sequence"/>
</dbReference>
<dbReference type="EMBL" id="CMVM020000079">
    <property type="status" value="NOT_ANNOTATED_CDS"/>
    <property type="molecule type" value="Genomic_DNA"/>
</dbReference>
<feature type="compositionally biased region" description="Polar residues" evidence="1">
    <location>
        <begin position="138"/>
        <end position="156"/>
    </location>
</feature>
<evidence type="ECO:0000256" key="1">
    <source>
        <dbReference type="SAM" id="MobiDB-lite"/>
    </source>
</evidence>
<name>A0A8R1XUY9_ONCVO</name>
<reference evidence="2" key="2">
    <citation type="submission" date="2022-06" db="UniProtKB">
        <authorList>
            <consortium name="EnsemblMetazoa"/>
        </authorList>
    </citation>
    <scope>IDENTIFICATION</scope>
</reference>
<accession>A0A8R1XUY9</accession>
<feature type="compositionally biased region" description="Low complexity" evidence="1">
    <location>
        <begin position="96"/>
        <end position="137"/>
    </location>
</feature>
<sequence>MNKSRLYLDASNRNLQPIQFIEGTAGVNNYANLPEDSRLPSPLHSSLPISPIKDLTSTVPPASVSHQQSIVPFSHDTNQPPNTLAAQPGQFPTIKQQAQQVPQQFPTGQQIQHAPQQPVMSQQQQETSSSLQSQENSRISQHQPQFSQPEPQNMQSILFKPTLPKPSQFPTFPSFDQSAFSFS</sequence>
<dbReference type="AlphaFoldDB" id="A0A8R1XUY9"/>